<gene>
    <name evidence="2" type="ORF">BCR39DRAFT_526415</name>
</gene>
<feature type="signal peptide" evidence="1">
    <location>
        <begin position="1"/>
        <end position="17"/>
    </location>
</feature>
<keyword evidence="3" id="KW-1185">Reference proteome</keyword>
<comment type="caution">
    <text evidence="2">The sequence shown here is derived from an EMBL/GenBank/DDBJ whole genome shotgun (WGS) entry which is preliminary data.</text>
</comment>
<evidence type="ECO:0000313" key="3">
    <source>
        <dbReference type="Proteomes" id="UP000193986"/>
    </source>
</evidence>
<dbReference type="AlphaFoldDB" id="A0A1Y2B9F7"/>
<proteinExistence type="predicted"/>
<reference evidence="2 3" key="1">
    <citation type="submission" date="2016-07" db="EMBL/GenBank/DDBJ databases">
        <title>Pervasive Adenine N6-methylation of Active Genes in Fungi.</title>
        <authorList>
            <consortium name="DOE Joint Genome Institute"/>
            <person name="Mondo S.J."/>
            <person name="Dannebaum R.O."/>
            <person name="Kuo R.C."/>
            <person name="Labutti K."/>
            <person name="Haridas S."/>
            <person name="Kuo A."/>
            <person name="Salamov A."/>
            <person name="Ahrendt S.R."/>
            <person name="Lipzen A."/>
            <person name="Sullivan W."/>
            <person name="Andreopoulos W.B."/>
            <person name="Clum A."/>
            <person name="Lindquist E."/>
            <person name="Daum C."/>
            <person name="Ramamoorthy G.K."/>
            <person name="Gryganskyi A."/>
            <person name="Culley D."/>
            <person name="Magnuson J.K."/>
            <person name="James T.Y."/>
            <person name="O'Malley M.A."/>
            <person name="Stajich J.E."/>
            <person name="Spatafora J.W."/>
            <person name="Visel A."/>
            <person name="Grigoriev I.V."/>
        </authorList>
    </citation>
    <scope>NUCLEOTIDE SEQUENCE [LARGE SCALE GENOMIC DNA]</scope>
    <source>
        <strain evidence="2 3">68-887.2</strain>
    </source>
</reference>
<name>A0A1Y2B9F7_9TREE</name>
<dbReference type="EMBL" id="MCFC01000015">
    <property type="protein sequence ID" value="ORY31394.1"/>
    <property type="molecule type" value="Genomic_DNA"/>
</dbReference>
<sequence length="159" mass="17616">MGSKALTSRFLSLLVDGCTLNSHPGHCTVYCFCPYYTTPQSISSFILCINDHFAGIRSVAYVVSQERKTPRLLFSFFLFIPAQLLLCALEVCTGFCDDAPFDTPGSRTTRQLATSPSRTPLSSQLSPLSYTWHQDRFILVIYPILRTFNKLGGGCNVAS</sequence>
<evidence type="ECO:0000313" key="2">
    <source>
        <dbReference type="EMBL" id="ORY31394.1"/>
    </source>
</evidence>
<organism evidence="2 3">
    <name type="scientific">Naematelia encephala</name>
    <dbReference type="NCBI Taxonomy" id="71784"/>
    <lineage>
        <taxon>Eukaryota</taxon>
        <taxon>Fungi</taxon>
        <taxon>Dikarya</taxon>
        <taxon>Basidiomycota</taxon>
        <taxon>Agaricomycotina</taxon>
        <taxon>Tremellomycetes</taxon>
        <taxon>Tremellales</taxon>
        <taxon>Naemateliaceae</taxon>
        <taxon>Naematelia</taxon>
    </lineage>
</organism>
<feature type="chain" id="PRO_5012417856" evidence="1">
    <location>
        <begin position="18"/>
        <end position="159"/>
    </location>
</feature>
<dbReference type="Proteomes" id="UP000193986">
    <property type="component" value="Unassembled WGS sequence"/>
</dbReference>
<evidence type="ECO:0000256" key="1">
    <source>
        <dbReference type="SAM" id="SignalP"/>
    </source>
</evidence>
<feature type="non-terminal residue" evidence="2">
    <location>
        <position position="159"/>
    </location>
</feature>
<dbReference type="InParanoid" id="A0A1Y2B9F7"/>
<keyword evidence="1" id="KW-0732">Signal</keyword>
<protein>
    <submittedName>
        <fullName evidence="2">Uncharacterized protein</fullName>
    </submittedName>
</protein>
<accession>A0A1Y2B9F7</accession>